<evidence type="ECO:0000256" key="1">
    <source>
        <dbReference type="ARBA" id="ARBA00022617"/>
    </source>
</evidence>
<dbReference type="InterPro" id="IPR036909">
    <property type="entry name" value="Cyt_c-like_dom_sf"/>
</dbReference>
<dbReference type="RefSeq" id="WP_132795415.1">
    <property type="nucleotide sequence ID" value="NZ_SLXM01000008.1"/>
</dbReference>
<feature type="transmembrane region" description="Helical" evidence="5">
    <location>
        <begin position="7"/>
        <end position="25"/>
    </location>
</feature>
<accession>A0A4R2NPC3</accession>
<dbReference type="InterPro" id="IPR009056">
    <property type="entry name" value="Cyt_c-like_dom"/>
</dbReference>
<dbReference type="PROSITE" id="PS51007">
    <property type="entry name" value="CYTC"/>
    <property type="match status" value="1"/>
</dbReference>
<dbReference type="Proteomes" id="UP000294564">
    <property type="component" value="Unassembled WGS sequence"/>
</dbReference>
<dbReference type="AlphaFoldDB" id="A0A4R2NPC3"/>
<keyword evidence="5" id="KW-1133">Transmembrane helix</keyword>
<keyword evidence="5" id="KW-0812">Transmembrane</keyword>
<organism evidence="7 8">
    <name type="scientific">Tenacibaculum skagerrakense</name>
    <dbReference type="NCBI Taxonomy" id="186571"/>
    <lineage>
        <taxon>Bacteria</taxon>
        <taxon>Pseudomonadati</taxon>
        <taxon>Bacteroidota</taxon>
        <taxon>Flavobacteriia</taxon>
        <taxon>Flavobacteriales</taxon>
        <taxon>Flavobacteriaceae</taxon>
        <taxon>Tenacibaculum</taxon>
    </lineage>
</organism>
<keyword evidence="1 4" id="KW-0349">Heme</keyword>
<evidence type="ECO:0000313" key="8">
    <source>
        <dbReference type="Proteomes" id="UP000294564"/>
    </source>
</evidence>
<reference evidence="7 8" key="1">
    <citation type="submission" date="2019-03" db="EMBL/GenBank/DDBJ databases">
        <title>Genomic Encyclopedia of Type Strains, Phase IV (KMG-IV): sequencing the most valuable type-strain genomes for metagenomic binning, comparative biology and taxonomic classification.</title>
        <authorList>
            <person name="Goeker M."/>
        </authorList>
    </citation>
    <scope>NUCLEOTIDE SEQUENCE [LARGE SCALE GENOMIC DNA]</scope>
    <source>
        <strain evidence="7 8">DSM 14836</strain>
    </source>
</reference>
<keyword evidence="3 4" id="KW-0408">Iron</keyword>
<protein>
    <submittedName>
        <fullName evidence="7">Cytochrome c</fullName>
    </submittedName>
</protein>
<feature type="domain" description="Cytochrome c" evidence="6">
    <location>
        <begin position="54"/>
        <end position="145"/>
    </location>
</feature>
<evidence type="ECO:0000256" key="3">
    <source>
        <dbReference type="ARBA" id="ARBA00023004"/>
    </source>
</evidence>
<keyword evidence="8" id="KW-1185">Reference proteome</keyword>
<dbReference type="SUPFAM" id="SSF46626">
    <property type="entry name" value="Cytochrome c"/>
    <property type="match status" value="1"/>
</dbReference>
<gene>
    <name evidence="7" type="ORF">EV195_10869</name>
</gene>
<evidence type="ECO:0000313" key="7">
    <source>
        <dbReference type="EMBL" id="TCP23600.1"/>
    </source>
</evidence>
<dbReference type="GO" id="GO:0009055">
    <property type="term" value="F:electron transfer activity"/>
    <property type="evidence" value="ECO:0007669"/>
    <property type="project" value="InterPro"/>
</dbReference>
<dbReference type="OrthoDB" id="1188886at2"/>
<evidence type="ECO:0000256" key="5">
    <source>
        <dbReference type="SAM" id="Phobius"/>
    </source>
</evidence>
<evidence type="ECO:0000256" key="2">
    <source>
        <dbReference type="ARBA" id="ARBA00022723"/>
    </source>
</evidence>
<dbReference type="GO" id="GO:0020037">
    <property type="term" value="F:heme binding"/>
    <property type="evidence" value="ECO:0007669"/>
    <property type="project" value="InterPro"/>
</dbReference>
<keyword evidence="5" id="KW-0472">Membrane</keyword>
<name>A0A4R2NPC3_9FLAO</name>
<comment type="caution">
    <text evidence="7">The sequence shown here is derived from an EMBL/GenBank/DDBJ whole genome shotgun (WGS) entry which is preliminary data.</text>
</comment>
<dbReference type="GO" id="GO:0046872">
    <property type="term" value="F:metal ion binding"/>
    <property type="evidence" value="ECO:0007669"/>
    <property type="project" value="UniProtKB-KW"/>
</dbReference>
<evidence type="ECO:0000259" key="6">
    <source>
        <dbReference type="PROSITE" id="PS51007"/>
    </source>
</evidence>
<dbReference type="Gene3D" id="1.10.760.10">
    <property type="entry name" value="Cytochrome c-like domain"/>
    <property type="match status" value="1"/>
</dbReference>
<proteinExistence type="predicted"/>
<dbReference type="EMBL" id="SLXM01000008">
    <property type="protein sequence ID" value="TCP23600.1"/>
    <property type="molecule type" value="Genomic_DNA"/>
</dbReference>
<sequence>MKISANTIFGSIISVVLLFMISWMVRIQTATDYNPAKHTLKGEIEEQVDPLLLLSMERGKDLWMNEGCNSCHKLAFRDGFRRGLKERWEIKWLIQYIKDEQVLINQKDVDVITLNAEWQSNKSEHNNPKLSESDIMDILNYVDGY</sequence>
<keyword evidence="2 4" id="KW-0479">Metal-binding</keyword>
<evidence type="ECO:0000256" key="4">
    <source>
        <dbReference type="PROSITE-ProRule" id="PRU00433"/>
    </source>
</evidence>